<accession>A0ABW5N9H2</accession>
<gene>
    <name evidence="2" type="ORF">ACFSTE_13985</name>
</gene>
<feature type="transmembrane region" description="Helical" evidence="1">
    <location>
        <begin position="46"/>
        <end position="66"/>
    </location>
</feature>
<reference evidence="3" key="1">
    <citation type="journal article" date="2019" name="Int. J. Syst. Evol. Microbiol.">
        <title>The Global Catalogue of Microorganisms (GCM) 10K type strain sequencing project: providing services to taxonomists for standard genome sequencing and annotation.</title>
        <authorList>
            <consortium name="The Broad Institute Genomics Platform"/>
            <consortium name="The Broad Institute Genome Sequencing Center for Infectious Disease"/>
            <person name="Wu L."/>
            <person name="Ma J."/>
        </authorList>
    </citation>
    <scope>NUCLEOTIDE SEQUENCE [LARGE SCALE GENOMIC DNA]</scope>
    <source>
        <strain evidence="3">KCTC 42423</strain>
    </source>
</reference>
<keyword evidence="1" id="KW-1133">Transmembrane helix</keyword>
<feature type="transmembrane region" description="Helical" evidence="1">
    <location>
        <begin position="78"/>
        <end position="95"/>
    </location>
</feature>
<evidence type="ECO:0000256" key="1">
    <source>
        <dbReference type="SAM" id="Phobius"/>
    </source>
</evidence>
<keyword evidence="3" id="KW-1185">Reference proteome</keyword>
<feature type="transmembrane region" description="Helical" evidence="1">
    <location>
        <begin position="235"/>
        <end position="255"/>
    </location>
</feature>
<feature type="transmembrane region" description="Helical" evidence="1">
    <location>
        <begin position="374"/>
        <end position="394"/>
    </location>
</feature>
<feature type="transmembrane region" description="Helical" evidence="1">
    <location>
        <begin position="345"/>
        <end position="368"/>
    </location>
</feature>
<proteinExistence type="predicted"/>
<feature type="transmembrane region" description="Helical" evidence="1">
    <location>
        <begin position="101"/>
        <end position="121"/>
    </location>
</feature>
<dbReference type="Proteomes" id="UP001597459">
    <property type="component" value="Unassembled WGS sequence"/>
</dbReference>
<keyword evidence="1" id="KW-0812">Transmembrane</keyword>
<feature type="transmembrane region" description="Helical" evidence="1">
    <location>
        <begin position="210"/>
        <end position="229"/>
    </location>
</feature>
<feature type="transmembrane region" description="Helical" evidence="1">
    <location>
        <begin position="12"/>
        <end position="34"/>
    </location>
</feature>
<dbReference type="RefSeq" id="WP_176027503.1">
    <property type="nucleotide sequence ID" value="NZ_JBHSJV010000001.1"/>
</dbReference>
<feature type="transmembrane region" description="Helical" evidence="1">
    <location>
        <begin position="141"/>
        <end position="158"/>
    </location>
</feature>
<sequence>MVQIQKHATIGIIYFCIIAFLGIILRMSHVIFLSTNYKHIVHTHSHVALLGWIYTGITSLIYQLYLSKRNIGKTYKRLFWCTQITIIGMLFTFPFTGYAFFSIVFSSLFIVASYYFFWLFIKNTTPEQKNSFSYALIRSALIYMILSSIGPWALGIIMNTLGSFSPWYKHAIYFYLHFQYNGWFFLSLLGVFFYILEQQKINIPRKRKRLLYYSFQIGILLSFFLSVLWNTPKSLVYLLAGTGAISQLLGLGVFIKISNSSFFIFRKDLSPFKRGLYRFILGLLCLKFFLQTLTAFPYFSNIVHSNLDLIIGYLHLTFLGIISLALLLFLNHFYLIVLPKTSMTLYLIGFIGSELLICYKGISIWLQLPLFSHYFFLLTLLSCFMPIGISFLLFSNLRHLNRSSLL</sequence>
<keyword evidence="1" id="KW-0472">Membrane</keyword>
<comment type="caution">
    <text evidence="2">The sequence shown here is derived from an EMBL/GenBank/DDBJ whole genome shotgun (WGS) entry which is preliminary data.</text>
</comment>
<name>A0ABW5N9H2_9FLAO</name>
<evidence type="ECO:0000313" key="3">
    <source>
        <dbReference type="Proteomes" id="UP001597459"/>
    </source>
</evidence>
<dbReference type="EMBL" id="JBHULX010000027">
    <property type="protein sequence ID" value="MFD2591943.1"/>
    <property type="molecule type" value="Genomic_DNA"/>
</dbReference>
<organism evidence="2 3">
    <name type="scientific">Aquimarina hainanensis</name>
    <dbReference type="NCBI Taxonomy" id="1578017"/>
    <lineage>
        <taxon>Bacteria</taxon>
        <taxon>Pseudomonadati</taxon>
        <taxon>Bacteroidota</taxon>
        <taxon>Flavobacteriia</taxon>
        <taxon>Flavobacteriales</taxon>
        <taxon>Flavobacteriaceae</taxon>
        <taxon>Aquimarina</taxon>
    </lineage>
</organism>
<evidence type="ECO:0000313" key="2">
    <source>
        <dbReference type="EMBL" id="MFD2591943.1"/>
    </source>
</evidence>
<feature type="transmembrane region" description="Helical" evidence="1">
    <location>
        <begin position="178"/>
        <end position="196"/>
    </location>
</feature>
<feature type="transmembrane region" description="Helical" evidence="1">
    <location>
        <begin position="276"/>
        <end position="298"/>
    </location>
</feature>
<protein>
    <submittedName>
        <fullName evidence="2">Uncharacterized protein</fullName>
    </submittedName>
</protein>
<feature type="transmembrane region" description="Helical" evidence="1">
    <location>
        <begin position="310"/>
        <end position="333"/>
    </location>
</feature>